<dbReference type="PANTHER" id="PTHR37419">
    <property type="entry name" value="SERINE/THREONINE-PROTEIN KINASE TOXIN HIPA"/>
    <property type="match status" value="1"/>
</dbReference>
<gene>
    <name evidence="6" type="ORF">LNV07_03835</name>
</gene>
<comment type="similarity">
    <text evidence="1">Belongs to the HipA Ser/Thr kinase family.</text>
</comment>
<sequence length="438" mass="47849">MPKQLEVWLNGEQLGVLMQVDGRLGFAYTANWLQNPASQALSHSLPLRPEAFDDRATRPFFAGLLPEGDKRRLVAQALHVSRQNDFGLLDGIGGECAGAVSLREPRLPQPASNELAPGSESVRWLDEAQLQQLLKDLPQRPMLAGLDGLRLSLAGAQDKLPVTFDGHLVGLPLHGSPSTHILKPAISSLEGSVHNEAFCMRLAAAMQMPAAQVEIRHAGAQPFLLVRRYDRLPATGAAGMDATDGTADAPSQRLHQEDFCQAMGIVPEHKYQNEGGPSLAQAFQLLRQVTRPNAPQVLRLLDAVVFNALIGNHDAHGKNFSLLYGASATQPRVELAPLYDLLCTAVYPQLTDKMAMKIGSKYRFTELLPRHWEQFAHEADLSRAQVRKRVLDIANRLPSRAEATRGQMVAAGQDAPLLSDIVALINRRCALTAERLGK</sequence>
<proteinExistence type="inferred from homology"/>
<dbReference type="Gene3D" id="1.10.1070.20">
    <property type="match status" value="1"/>
</dbReference>
<dbReference type="Pfam" id="PF13657">
    <property type="entry name" value="Couple_hipA"/>
    <property type="match status" value="1"/>
</dbReference>
<protein>
    <submittedName>
        <fullName evidence="6">Type II toxin-antitoxin system HipA family toxin</fullName>
    </submittedName>
</protein>
<evidence type="ECO:0000256" key="1">
    <source>
        <dbReference type="ARBA" id="ARBA00010164"/>
    </source>
</evidence>
<evidence type="ECO:0000313" key="6">
    <source>
        <dbReference type="EMBL" id="MCV2367224.1"/>
    </source>
</evidence>
<evidence type="ECO:0000259" key="5">
    <source>
        <dbReference type="Pfam" id="PF13657"/>
    </source>
</evidence>
<name>A0ABT2YA90_9BURK</name>
<accession>A0ABT2YA90</accession>
<evidence type="ECO:0000256" key="3">
    <source>
        <dbReference type="ARBA" id="ARBA00022777"/>
    </source>
</evidence>
<keyword evidence="2" id="KW-0808">Transferase</keyword>
<comment type="caution">
    <text evidence="6">The sequence shown here is derived from an EMBL/GenBank/DDBJ whole genome shotgun (WGS) entry which is preliminary data.</text>
</comment>
<dbReference type="InterPro" id="IPR012893">
    <property type="entry name" value="HipA-like_C"/>
</dbReference>
<dbReference type="NCBIfam" id="TIGR03071">
    <property type="entry name" value="couple_hipA"/>
    <property type="match status" value="1"/>
</dbReference>
<dbReference type="RefSeq" id="WP_263569855.1">
    <property type="nucleotide sequence ID" value="NZ_JAJIRN010000002.1"/>
</dbReference>
<organism evidence="6 7">
    <name type="scientific">Roseateles oligotrophus</name>
    <dbReference type="NCBI Taxonomy" id="1769250"/>
    <lineage>
        <taxon>Bacteria</taxon>
        <taxon>Pseudomonadati</taxon>
        <taxon>Pseudomonadota</taxon>
        <taxon>Betaproteobacteria</taxon>
        <taxon>Burkholderiales</taxon>
        <taxon>Sphaerotilaceae</taxon>
        <taxon>Roseateles</taxon>
    </lineage>
</organism>
<evidence type="ECO:0000313" key="7">
    <source>
        <dbReference type="Proteomes" id="UP001209701"/>
    </source>
</evidence>
<feature type="domain" description="HipA-like C-terminal" evidence="4">
    <location>
        <begin position="151"/>
        <end position="399"/>
    </location>
</feature>
<keyword evidence="7" id="KW-1185">Reference proteome</keyword>
<dbReference type="InterPro" id="IPR052028">
    <property type="entry name" value="HipA_Ser/Thr_kinase"/>
</dbReference>
<feature type="domain" description="HipA N-terminal subdomain 1" evidence="5">
    <location>
        <begin position="5"/>
        <end position="102"/>
    </location>
</feature>
<dbReference type="InterPro" id="IPR017508">
    <property type="entry name" value="HipA_N1"/>
</dbReference>
<evidence type="ECO:0000259" key="4">
    <source>
        <dbReference type="Pfam" id="PF07804"/>
    </source>
</evidence>
<dbReference type="CDD" id="cd17793">
    <property type="entry name" value="HipA"/>
    <property type="match status" value="1"/>
</dbReference>
<keyword evidence="3" id="KW-0418">Kinase</keyword>
<evidence type="ECO:0000256" key="2">
    <source>
        <dbReference type="ARBA" id="ARBA00022679"/>
    </source>
</evidence>
<dbReference type="EMBL" id="JAJIRN010000002">
    <property type="protein sequence ID" value="MCV2367224.1"/>
    <property type="molecule type" value="Genomic_DNA"/>
</dbReference>
<dbReference type="Proteomes" id="UP001209701">
    <property type="component" value="Unassembled WGS sequence"/>
</dbReference>
<reference evidence="6 7" key="1">
    <citation type="submission" date="2021-11" db="EMBL/GenBank/DDBJ databases">
        <authorList>
            <person name="Liang Q."/>
            <person name="Mou H."/>
            <person name="Liu Z."/>
        </authorList>
    </citation>
    <scope>NUCLEOTIDE SEQUENCE [LARGE SCALE GENOMIC DNA]</scope>
    <source>
        <strain evidence="6 7">CHU3</strain>
    </source>
</reference>
<dbReference type="Pfam" id="PF07804">
    <property type="entry name" value="HipA_C"/>
    <property type="match status" value="1"/>
</dbReference>
<dbReference type="PANTHER" id="PTHR37419:SF1">
    <property type="entry name" value="SERINE_THREONINE-PROTEIN KINASE TOXIN HIPA"/>
    <property type="match status" value="1"/>
</dbReference>